<reference evidence="2" key="1">
    <citation type="submission" date="2015-09" db="EMBL/GenBank/DDBJ databases">
        <authorList>
            <person name="Shao Z."/>
            <person name="Wang L."/>
        </authorList>
    </citation>
    <scope>NUCLEOTIDE SEQUENCE [LARGE SCALE GENOMIC DNA]</scope>
    <source>
        <strain evidence="2">F13-1</strain>
    </source>
</reference>
<dbReference type="InterPro" id="IPR021505">
    <property type="entry name" value="Phage_B3_Orf6"/>
</dbReference>
<dbReference type="AlphaFoldDB" id="A0A291HNG0"/>
<dbReference type="Pfam" id="PF11363">
    <property type="entry name" value="DUF3164"/>
    <property type="match status" value="1"/>
</dbReference>
<evidence type="ECO:0000313" key="1">
    <source>
        <dbReference type="EMBL" id="ATG73649.1"/>
    </source>
</evidence>
<dbReference type="EMBL" id="CP012621">
    <property type="protein sequence ID" value="ATG73649.1"/>
    <property type="molecule type" value="Genomic_DNA"/>
</dbReference>
<proteinExistence type="predicted"/>
<dbReference type="RefSeq" id="WP_096778923.1">
    <property type="nucleotide sequence ID" value="NZ_CP012621.1"/>
</dbReference>
<organism evidence="1 2">
    <name type="scientific">Zobellella denitrificans</name>
    <dbReference type="NCBI Taxonomy" id="347534"/>
    <lineage>
        <taxon>Bacteria</taxon>
        <taxon>Pseudomonadati</taxon>
        <taxon>Pseudomonadota</taxon>
        <taxon>Gammaproteobacteria</taxon>
        <taxon>Aeromonadales</taxon>
        <taxon>Aeromonadaceae</taxon>
        <taxon>Zobellella</taxon>
    </lineage>
</organism>
<dbReference type="KEGG" id="zdf:AN401_07090"/>
<protein>
    <submittedName>
        <fullName evidence="1">Sulfate transporter</fullName>
    </submittedName>
</protein>
<sequence>MQKPSTDIPAGYRENAQGALVPEERVTDIDKLRDDLVRELVTSAQALQQLMRKFKLDAMSDIAAFLELSAERYEVNFGGKKGNLTLTSYDGRFKVQRAVAEHLTFDERLQVAKELIDRCIHRWAAGSAAEIRALVEHAFQVDSEGKISTGRVLGLRRLDIKDAEWQQAMTAIADSIQVTGSKVYLRLYERVGDADQWRPIALDMAAL</sequence>
<gene>
    <name evidence="1" type="ORF">AN401_07090</name>
</gene>
<evidence type="ECO:0000313" key="2">
    <source>
        <dbReference type="Proteomes" id="UP000217763"/>
    </source>
</evidence>
<keyword evidence="2" id="KW-1185">Reference proteome</keyword>
<name>A0A291HNG0_9GAMM</name>
<accession>A0A291HNG0</accession>
<dbReference type="Proteomes" id="UP000217763">
    <property type="component" value="Chromosome"/>
</dbReference>